<dbReference type="OMA" id="FRDECNI"/>
<protein>
    <submittedName>
        <fullName evidence="1">Predicted protein</fullName>
    </submittedName>
</protein>
<dbReference type="InParanoid" id="D2V8F1"/>
<reference evidence="1 2" key="1">
    <citation type="journal article" date="2010" name="Cell">
        <title>The genome of Naegleria gruberi illuminates early eukaryotic versatility.</title>
        <authorList>
            <person name="Fritz-Laylin L.K."/>
            <person name="Prochnik S.E."/>
            <person name="Ginger M.L."/>
            <person name="Dacks J.B."/>
            <person name="Carpenter M.L."/>
            <person name="Field M.C."/>
            <person name="Kuo A."/>
            <person name="Paredez A."/>
            <person name="Chapman J."/>
            <person name="Pham J."/>
            <person name="Shu S."/>
            <person name="Neupane R."/>
            <person name="Cipriano M."/>
            <person name="Mancuso J."/>
            <person name="Tu H."/>
            <person name="Salamov A."/>
            <person name="Lindquist E."/>
            <person name="Shapiro H."/>
            <person name="Lucas S."/>
            <person name="Grigoriev I.V."/>
            <person name="Cande W.Z."/>
            <person name="Fulton C."/>
            <person name="Rokhsar D.S."/>
            <person name="Dawson S.C."/>
        </authorList>
    </citation>
    <scope>NUCLEOTIDE SEQUENCE [LARGE SCALE GENOMIC DNA]</scope>
    <source>
        <strain evidence="1 2">NEG-M</strain>
    </source>
</reference>
<dbReference type="GeneID" id="8848815"/>
<evidence type="ECO:0000313" key="1">
    <source>
        <dbReference type="EMBL" id="EFC46796.1"/>
    </source>
</evidence>
<dbReference type="Proteomes" id="UP000006671">
    <property type="component" value="Unassembled WGS sequence"/>
</dbReference>
<dbReference type="RefSeq" id="XP_002679540.1">
    <property type="nucleotide sequence ID" value="XM_002679494.1"/>
</dbReference>
<sequence>MPKHNPKEYIKDNSHMSYIQDQERNNPNIHRYTEMMYYDYSYFLDVIRRAVPVALILYSEEERKFIFHTSLREVCPRNSFPRYILVHLQETEDYRSRSRFGLIRLGKLGSILDKSKCVPLKIMENVNGEMVRRDDSYYEGEPVISIQECSNSTCLELVYSDFYWLMRLKIELCQEDIENTMIHSKQIGDTLISAHIPYNGNTAFESTSISPQINRNGRTNILYNSQFRYNPYGLQSNICFFQYENEVQTITDTIEAKGCVSGQSSLLVNQNSNDIFIMNYGGKKHGFYKVTPSTKMEFSDSIIPHQIDQVPFENYDQFMPYDENNSVITCPLTDTKYLIFISTNTQQRTTTYQTLFTKRIIWLLVDLNERRVKRVYPRVYDLANLTSKSDDFITVKKKVRRGRIGNDTVFPDGDLNGGYSDPALLSEIKPSNIHSSDLKDYANGSSSLFEPLIDQKPTSLIPYPEKCKLANTKLFSFRPFPENPELFQVHFCFPETHVILNYLLSTVEKIHTHGQSFRFYFKFRDEATKYAKLLILSKERQFSDISIKTH</sequence>
<keyword evidence="2" id="KW-1185">Reference proteome</keyword>
<accession>D2V8F1</accession>
<dbReference type="KEGG" id="ngr:NAEGRDRAFT_47503"/>
<proteinExistence type="predicted"/>
<dbReference type="VEuPathDB" id="AmoebaDB:NAEGRDRAFT_47503"/>
<dbReference type="EMBL" id="GG738857">
    <property type="protein sequence ID" value="EFC46796.1"/>
    <property type="molecule type" value="Genomic_DNA"/>
</dbReference>
<evidence type="ECO:0000313" key="2">
    <source>
        <dbReference type="Proteomes" id="UP000006671"/>
    </source>
</evidence>
<dbReference type="OrthoDB" id="10383548at2759"/>
<gene>
    <name evidence="1" type="ORF">NAEGRDRAFT_47503</name>
</gene>
<organism evidence="2">
    <name type="scientific">Naegleria gruberi</name>
    <name type="common">Amoeba</name>
    <dbReference type="NCBI Taxonomy" id="5762"/>
    <lineage>
        <taxon>Eukaryota</taxon>
        <taxon>Discoba</taxon>
        <taxon>Heterolobosea</taxon>
        <taxon>Tetramitia</taxon>
        <taxon>Eutetramitia</taxon>
        <taxon>Vahlkampfiidae</taxon>
        <taxon>Naegleria</taxon>
    </lineage>
</organism>
<dbReference type="AlphaFoldDB" id="D2V8F1"/>
<name>D2V8F1_NAEGR</name>